<keyword evidence="3" id="KW-1185">Reference proteome</keyword>
<evidence type="ECO:0000313" key="3">
    <source>
        <dbReference type="Proteomes" id="UP000188320"/>
    </source>
</evidence>
<dbReference type="EMBL" id="LSSK01000881">
    <property type="protein sequence ID" value="OMH81504.1"/>
    <property type="molecule type" value="Genomic_DNA"/>
</dbReference>
<proteinExistence type="predicted"/>
<organism evidence="2 3">
    <name type="scientific">Zancudomyces culisetae</name>
    <name type="common">Gut fungus</name>
    <name type="synonym">Smittium culisetae</name>
    <dbReference type="NCBI Taxonomy" id="1213189"/>
    <lineage>
        <taxon>Eukaryota</taxon>
        <taxon>Fungi</taxon>
        <taxon>Fungi incertae sedis</taxon>
        <taxon>Zoopagomycota</taxon>
        <taxon>Kickxellomycotina</taxon>
        <taxon>Harpellomycetes</taxon>
        <taxon>Harpellales</taxon>
        <taxon>Legeriomycetaceae</taxon>
        <taxon>Zancudomyces</taxon>
    </lineage>
</organism>
<gene>
    <name evidence="2" type="ORF">AX774_g5036</name>
</gene>
<evidence type="ECO:0000256" key="1">
    <source>
        <dbReference type="SAM" id="Phobius"/>
    </source>
</evidence>
<feature type="transmembrane region" description="Helical" evidence="1">
    <location>
        <begin position="42"/>
        <end position="64"/>
    </location>
</feature>
<keyword evidence="1" id="KW-0812">Transmembrane</keyword>
<dbReference type="AlphaFoldDB" id="A0A1R1PKM2"/>
<sequence>MFAPASVAIVYPNAPALGLLTPFVTVLVMDRPICFSLGATTVSLINLSVTVVMLWSILSMSLGLMKPDIPRRNKASE</sequence>
<reference evidence="3" key="1">
    <citation type="submission" date="2017-01" db="EMBL/GenBank/DDBJ databases">
        <authorList>
            <person name="Wang Y."/>
            <person name="White M."/>
            <person name="Kvist S."/>
            <person name="Moncalvo J.-M."/>
        </authorList>
    </citation>
    <scope>NUCLEOTIDE SEQUENCE [LARGE SCALE GENOMIC DNA]</scope>
    <source>
        <strain evidence="3">COL-18-3</strain>
    </source>
</reference>
<evidence type="ECO:0000313" key="2">
    <source>
        <dbReference type="EMBL" id="OMH81504.1"/>
    </source>
</evidence>
<protein>
    <submittedName>
        <fullName evidence="2">Uncharacterized protein</fullName>
    </submittedName>
</protein>
<name>A0A1R1PKM2_ZANCU</name>
<keyword evidence="1" id="KW-0472">Membrane</keyword>
<dbReference type="Proteomes" id="UP000188320">
    <property type="component" value="Unassembled WGS sequence"/>
</dbReference>
<keyword evidence="1" id="KW-1133">Transmembrane helix</keyword>
<accession>A0A1R1PKM2</accession>
<comment type="caution">
    <text evidence="2">The sequence shown here is derived from an EMBL/GenBank/DDBJ whole genome shotgun (WGS) entry which is preliminary data.</text>
</comment>